<sequence>MAFGKRERTVTVLVFLGAVAGIMWVLVSDRQHRSRVITSFLPETTSFALLVSHRAVFNWDHPVLRENQLLDVERNRIRDQWRQLEQKLGVSITRALPFVFRSGDAFASGLVVETAAPLSATQKRMVAGLPVAEASWHDPNELVAQTYENKYIVFLPRDADRGIAKQPISLPASDVACYGHGVGALTPFGISPEAVRVSGLQIAENPEPWRCSVEQDRGLLRISFIQDAAEDRSAISGLRIPENLQFMVADRSLSSYENNSAFQWYMQALLQKISLANFISVTDLEPYLARLTVLASTDDGWFMASTSTEAIRAVAEKLSGWFQPRITERRLPDRTILREYEATALEPHDEIIGGVPVRVWSSSTSTEPVVQGHALYSRSEGGLTYLTNAFSWLQGQYDDTWFEITRYPAFVQCAGAPPNSPLYAAGIAAPFQNTEFSHRGYAGFETSAQKAAISTFCFW</sequence>
<proteinExistence type="predicted"/>
<dbReference type="EMBL" id="MHKK01000030">
    <property type="protein sequence ID" value="OGY89558.1"/>
    <property type="molecule type" value="Genomic_DNA"/>
</dbReference>
<evidence type="ECO:0000256" key="1">
    <source>
        <dbReference type="SAM" id="Phobius"/>
    </source>
</evidence>
<protein>
    <submittedName>
        <fullName evidence="2">Uncharacterized protein</fullName>
    </submittedName>
</protein>
<organism evidence="2 3">
    <name type="scientific">Candidatus Komeilibacteria bacterium RIFCSPHIGHO2_01_FULL_52_14</name>
    <dbReference type="NCBI Taxonomy" id="1798549"/>
    <lineage>
        <taxon>Bacteria</taxon>
        <taxon>Candidatus Komeiliibacteriota</taxon>
    </lineage>
</organism>
<dbReference type="Proteomes" id="UP000177817">
    <property type="component" value="Unassembled WGS sequence"/>
</dbReference>
<keyword evidence="1" id="KW-1133">Transmembrane helix</keyword>
<dbReference type="AlphaFoldDB" id="A0A1G2BJY9"/>
<evidence type="ECO:0000313" key="2">
    <source>
        <dbReference type="EMBL" id="OGY89558.1"/>
    </source>
</evidence>
<accession>A0A1G2BJY9</accession>
<keyword evidence="1" id="KW-0472">Membrane</keyword>
<comment type="caution">
    <text evidence="2">The sequence shown here is derived from an EMBL/GenBank/DDBJ whole genome shotgun (WGS) entry which is preliminary data.</text>
</comment>
<feature type="transmembrane region" description="Helical" evidence="1">
    <location>
        <begin position="9"/>
        <end position="27"/>
    </location>
</feature>
<gene>
    <name evidence="2" type="ORF">A2677_03820</name>
</gene>
<evidence type="ECO:0000313" key="3">
    <source>
        <dbReference type="Proteomes" id="UP000177817"/>
    </source>
</evidence>
<name>A0A1G2BJY9_9BACT</name>
<keyword evidence="1" id="KW-0812">Transmembrane</keyword>
<reference evidence="2 3" key="1">
    <citation type="journal article" date="2016" name="Nat. Commun.">
        <title>Thousands of microbial genomes shed light on interconnected biogeochemical processes in an aquifer system.</title>
        <authorList>
            <person name="Anantharaman K."/>
            <person name="Brown C.T."/>
            <person name="Hug L.A."/>
            <person name="Sharon I."/>
            <person name="Castelle C.J."/>
            <person name="Probst A.J."/>
            <person name="Thomas B.C."/>
            <person name="Singh A."/>
            <person name="Wilkins M.J."/>
            <person name="Karaoz U."/>
            <person name="Brodie E.L."/>
            <person name="Williams K.H."/>
            <person name="Hubbard S.S."/>
            <person name="Banfield J.F."/>
        </authorList>
    </citation>
    <scope>NUCLEOTIDE SEQUENCE [LARGE SCALE GENOMIC DNA]</scope>
</reference>